<dbReference type="Pfam" id="PF08240">
    <property type="entry name" value="ADH_N"/>
    <property type="match status" value="1"/>
</dbReference>
<dbReference type="InterPro" id="IPR020843">
    <property type="entry name" value="ER"/>
</dbReference>
<dbReference type="GO" id="GO:0008270">
    <property type="term" value="F:zinc ion binding"/>
    <property type="evidence" value="ECO:0007669"/>
    <property type="project" value="InterPro"/>
</dbReference>
<keyword evidence="7" id="KW-0520">NAD</keyword>
<keyword evidence="4 10" id="KW-0479">Metal-binding</keyword>
<evidence type="ECO:0000256" key="5">
    <source>
        <dbReference type="ARBA" id="ARBA00022833"/>
    </source>
</evidence>
<dbReference type="PANTHER" id="PTHR43880">
    <property type="entry name" value="ALCOHOL DEHYDROGENASE"/>
    <property type="match status" value="1"/>
</dbReference>
<dbReference type="Proteomes" id="UP000467385">
    <property type="component" value="Chromosome"/>
</dbReference>
<evidence type="ECO:0000256" key="9">
    <source>
        <dbReference type="ARBA" id="ARBA00049243"/>
    </source>
</evidence>
<protein>
    <recommendedName>
        <fullName evidence="3">alcohol dehydrogenase</fullName>
        <ecNumber evidence="3">1.1.1.1</ecNumber>
    </recommendedName>
</protein>
<dbReference type="EMBL" id="AP022613">
    <property type="protein sequence ID" value="BBZ42486.1"/>
    <property type="molecule type" value="Genomic_DNA"/>
</dbReference>
<comment type="catalytic activity">
    <reaction evidence="9">
        <text>a primary alcohol + NAD(+) = an aldehyde + NADH + H(+)</text>
        <dbReference type="Rhea" id="RHEA:10736"/>
        <dbReference type="ChEBI" id="CHEBI:15378"/>
        <dbReference type="ChEBI" id="CHEBI:15734"/>
        <dbReference type="ChEBI" id="CHEBI:17478"/>
        <dbReference type="ChEBI" id="CHEBI:57540"/>
        <dbReference type="ChEBI" id="CHEBI:57945"/>
        <dbReference type="EC" id="1.1.1.1"/>
    </reaction>
</comment>
<dbReference type="NCBIfam" id="TIGR03989">
    <property type="entry name" value="Rxyl_3153"/>
    <property type="match status" value="1"/>
</dbReference>
<evidence type="ECO:0000256" key="8">
    <source>
        <dbReference type="ARBA" id="ARBA00049164"/>
    </source>
</evidence>
<evidence type="ECO:0000313" key="12">
    <source>
        <dbReference type="Proteomes" id="UP000467385"/>
    </source>
</evidence>
<dbReference type="CDD" id="cd08279">
    <property type="entry name" value="Zn_ADH_class_III"/>
    <property type="match status" value="1"/>
</dbReference>
<dbReference type="GO" id="GO:0005829">
    <property type="term" value="C:cytosol"/>
    <property type="evidence" value="ECO:0007669"/>
    <property type="project" value="TreeGrafter"/>
</dbReference>
<dbReference type="Pfam" id="PF00107">
    <property type="entry name" value="ADH_zinc_N"/>
    <property type="match status" value="1"/>
</dbReference>
<dbReference type="InterPro" id="IPR011032">
    <property type="entry name" value="GroES-like_sf"/>
</dbReference>
<dbReference type="PANTHER" id="PTHR43880:SF12">
    <property type="entry name" value="ALCOHOL DEHYDROGENASE CLASS-3"/>
    <property type="match status" value="1"/>
</dbReference>
<dbReference type="EC" id="1.1.1.1" evidence="3"/>
<gene>
    <name evidence="11" type="ORF">MCNS_55490</name>
</gene>
<evidence type="ECO:0000313" key="11">
    <source>
        <dbReference type="EMBL" id="BBZ42486.1"/>
    </source>
</evidence>
<dbReference type="GO" id="GO:0051903">
    <property type="term" value="F:S-(hydroxymethyl)glutathione dehydrogenase [NAD(P)+] activity"/>
    <property type="evidence" value="ECO:0007669"/>
    <property type="project" value="TreeGrafter"/>
</dbReference>
<evidence type="ECO:0000256" key="7">
    <source>
        <dbReference type="ARBA" id="ARBA00023027"/>
    </source>
</evidence>
<dbReference type="InterPro" id="IPR023921">
    <property type="entry name" value="ADH_Zn_actinomycetes"/>
</dbReference>
<dbReference type="Gene3D" id="3.90.180.10">
    <property type="entry name" value="Medium-chain alcohol dehydrogenases, catalytic domain"/>
    <property type="match status" value="1"/>
</dbReference>
<evidence type="ECO:0000256" key="3">
    <source>
        <dbReference type="ARBA" id="ARBA00013190"/>
    </source>
</evidence>
<dbReference type="InterPro" id="IPR013149">
    <property type="entry name" value="ADH-like_C"/>
</dbReference>
<dbReference type="Gene3D" id="3.40.50.720">
    <property type="entry name" value="NAD(P)-binding Rossmann-like Domain"/>
    <property type="match status" value="1"/>
</dbReference>
<keyword evidence="5 10" id="KW-0862">Zinc</keyword>
<dbReference type="GO" id="GO:0046294">
    <property type="term" value="P:formaldehyde catabolic process"/>
    <property type="evidence" value="ECO:0007669"/>
    <property type="project" value="TreeGrafter"/>
</dbReference>
<evidence type="ECO:0000256" key="6">
    <source>
        <dbReference type="ARBA" id="ARBA00023002"/>
    </source>
</evidence>
<comment type="cofactor">
    <cofactor evidence="1 10">
        <name>Zn(2+)</name>
        <dbReference type="ChEBI" id="CHEBI:29105"/>
    </cofactor>
</comment>
<dbReference type="GO" id="GO:0004022">
    <property type="term" value="F:alcohol dehydrogenase (NAD+) activity"/>
    <property type="evidence" value="ECO:0007669"/>
    <property type="project" value="UniProtKB-EC"/>
</dbReference>
<organism evidence="11 12">
    <name type="scientific">Mycobacterium conspicuum</name>
    <dbReference type="NCBI Taxonomy" id="44010"/>
    <lineage>
        <taxon>Bacteria</taxon>
        <taxon>Bacillati</taxon>
        <taxon>Actinomycetota</taxon>
        <taxon>Actinomycetes</taxon>
        <taxon>Mycobacteriales</taxon>
        <taxon>Mycobacteriaceae</taxon>
        <taxon>Mycobacterium</taxon>
    </lineage>
</organism>
<name>A0A1X1T677_9MYCO</name>
<keyword evidence="6" id="KW-0560">Oxidoreductase</keyword>
<comment type="catalytic activity">
    <reaction evidence="8">
        <text>a secondary alcohol + NAD(+) = a ketone + NADH + H(+)</text>
        <dbReference type="Rhea" id="RHEA:10740"/>
        <dbReference type="ChEBI" id="CHEBI:15378"/>
        <dbReference type="ChEBI" id="CHEBI:17087"/>
        <dbReference type="ChEBI" id="CHEBI:35681"/>
        <dbReference type="ChEBI" id="CHEBI:57540"/>
        <dbReference type="ChEBI" id="CHEBI:57945"/>
        <dbReference type="EC" id="1.1.1.1"/>
    </reaction>
</comment>
<accession>A0A1X1T677</accession>
<proteinExistence type="inferred from homology"/>
<dbReference type="AlphaFoldDB" id="A0A1X1T677"/>
<evidence type="ECO:0000256" key="2">
    <source>
        <dbReference type="ARBA" id="ARBA00008072"/>
    </source>
</evidence>
<comment type="similarity">
    <text evidence="2 10">Belongs to the zinc-containing alcohol dehydrogenase family.</text>
</comment>
<reference evidence="11 12" key="1">
    <citation type="journal article" date="2019" name="Emerg. Microbes Infect.">
        <title>Comprehensive subspecies identification of 175 nontuberculous mycobacteria species based on 7547 genomic profiles.</title>
        <authorList>
            <person name="Matsumoto Y."/>
            <person name="Kinjo T."/>
            <person name="Motooka D."/>
            <person name="Nabeya D."/>
            <person name="Jung N."/>
            <person name="Uechi K."/>
            <person name="Horii T."/>
            <person name="Iida T."/>
            <person name="Fujita J."/>
            <person name="Nakamura S."/>
        </authorList>
    </citation>
    <scope>NUCLEOTIDE SEQUENCE [LARGE SCALE GENOMIC DNA]</scope>
    <source>
        <strain evidence="11 12">JCM 14738</strain>
    </source>
</reference>
<sequence>MRSRAAILYEYGSPWTVEEFELDPPRAGEVLLRLAATGLCHSDEHIRQGKLAPPPETLRSLGLPAMSPTIGGHEGSGVVLEVGDGVTGFAPGDHVVTSFVAVCGLCRWCASGMEYLCDKGSGTMTPGMPTDGTFRHHTVDGRNLGHISKIGAFAEHTVVSADSLVKIDQDFPLVPAALLACAVPTGYGSAARRAEVRGGDTAVIIGAGGIGTAAIQGARISGAARIVAVDPVEFKRESALKFGATHTAATGSDAIELVRELTRGVMADAVVVSPAMIGAADVGTALELTRKGGTCVLTGLPSPRLNSIAVTLQDFVLMNKTLCGTVFGSCNPKSDIPLLASLYRSGQLLLDEMITKRYRLDDINEAYAAKASGELIRGVIDFGVSTS</sequence>
<dbReference type="InterPro" id="IPR002328">
    <property type="entry name" value="ADH_Zn_CS"/>
</dbReference>
<dbReference type="STRING" id="44010.AWC00_17715"/>
<dbReference type="SUPFAM" id="SSF50129">
    <property type="entry name" value="GroES-like"/>
    <property type="match status" value="2"/>
</dbReference>
<dbReference type="InterPro" id="IPR036291">
    <property type="entry name" value="NAD(P)-bd_dom_sf"/>
</dbReference>
<dbReference type="SUPFAM" id="SSF51735">
    <property type="entry name" value="NAD(P)-binding Rossmann-fold domains"/>
    <property type="match status" value="1"/>
</dbReference>
<keyword evidence="12" id="KW-1185">Reference proteome</keyword>
<dbReference type="OrthoDB" id="334894at2"/>
<evidence type="ECO:0000256" key="1">
    <source>
        <dbReference type="ARBA" id="ARBA00001947"/>
    </source>
</evidence>
<evidence type="ECO:0000256" key="10">
    <source>
        <dbReference type="RuleBase" id="RU361277"/>
    </source>
</evidence>
<dbReference type="InterPro" id="IPR013154">
    <property type="entry name" value="ADH-like_N"/>
</dbReference>
<evidence type="ECO:0000256" key="4">
    <source>
        <dbReference type="ARBA" id="ARBA00022723"/>
    </source>
</evidence>
<dbReference type="PROSITE" id="PS00059">
    <property type="entry name" value="ADH_ZINC"/>
    <property type="match status" value="1"/>
</dbReference>
<dbReference type="RefSeq" id="WP_085234014.1">
    <property type="nucleotide sequence ID" value="NZ_AP022613.1"/>
</dbReference>
<dbReference type="SMART" id="SM00829">
    <property type="entry name" value="PKS_ER"/>
    <property type="match status" value="1"/>
</dbReference>